<dbReference type="PANTHER" id="PTHR19932:SF10">
    <property type="entry name" value="WD REPEAT AND HMG-BOX DNA-BINDING PROTEIN 1"/>
    <property type="match status" value="1"/>
</dbReference>
<dbReference type="Pfam" id="PF12341">
    <property type="entry name" value="Mcl1_mid"/>
    <property type="match status" value="1"/>
</dbReference>
<dbReference type="RefSeq" id="XP_014145791.1">
    <property type="nucleotide sequence ID" value="XM_014290316.1"/>
</dbReference>
<dbReference type="AlphaFoldDB" id="A0A0L0F5K1"/>
<evidence type="ECO:0000313" key="3">
    <source>
        <dbReference type="Proteomes" id="UP000054560"/>
    </source>
</evidence>
<feature type="non-terminal residue" evidence="2">
    <location>
        <position position="71"/>
    </location>
</feature>
<dbReference type="GO" id="GO:0003682">
    <property type="term" value="F:chromatin binding"/>
    <property type="evidence" value="ECO:0007669"/>
    <property type="project" value="TreeGrafter"/>
</dbReference>
<dbReference type="GO" id="GO:0006261">
    <property type="term" value="P:DNA-templated DNA replication"/>
    <property type="evidence" value="ECO:0007669"/>
    <property type="project" value="TreeGrafter"/>
</dbReference>
<dbReference type="OrthoDB" id="427368at2759"/>
<dbReference type="PANTHER" id="PTHR19932">
    <property type="entry name" value="WD REPEAT AND HMG-BOX DNA BINDING PROTEIN"/>
    <property type="match status" value="1"/>
</dbReference>
<dbReference type="EMBL" id="KQ247932">
    <property type="protein sequence ID" value="KNC71889.1"/>
    <property type="molecule type" value="Genomic_DNA"/>
</dbReference>
<dbReference type="Proteomes" id="UP000054560">
    <property type="component" value="Unassembled WGS sequence"/>
</dbReference>
<sequence length="71" mass="7957">MASEDNKLAVVYHKGFALDDQQMDFVLFDINDDSFVPRCVPLCLTPASELEWMGFTPEGLPITYDSTGVVR</sequence>
<reference evidence="2 3" key="1">
    <citation type="submission" date="2011-02" db="EMBL/GenBank/DDBJ databases">
        <title>The Genome Sequence of Sphaeroforma arctica JP610.</title>
        <authorList>
            <consortium name="The Broad Institute Genome Sequencing Platform"/>
            <person name="Russ C."/>
            <person name="Cuomo C."/>
            <person name="Young S.K."/>
            <person name="Zeng Q."/>
            <person name="Gargeya S."/>
            <person name="Alvarado L."/>
            <person name="Berlin A."/>
            <person name="Chapman S.B."/>
            <person name="Chen Z."/>
            <person name="Freedman E."/>
            <person name="Gellesch M."/>
            <person name="Goldberg J."/>
            <person name="Griggs A."/>
            <person name="Gujja S."/>
            <person name="Heilman E."/>
            <person name="Heiman D."/>
            <person name="Howarth C."/>
            <person name="Mehta T."/>
            <person name="Neiman D."/>
            <person name="Pearson M."/>
            <person name="Roberts A."/>
            <person name="Saif S."/>
            <person name="Shea T."/>
            <person name="Shenoy N."/>
            <person name="Sisk P."/>
            <person name="Stolte C."/>
            <person name="Sykes S."/>
            <person name="White J."/>
            <person name="Yandava C."/>
            <person name="Burger G."/>
            <person name="Gray M.W."/>
            <person name="Holland P.W.H."/>
            <person name="King N."/>
            <person name="Lang F.B.F."/>
            <person name="Roger A.J."/>
            <person name="Ruiz-Trillo I."/>
            <person name="Haas B."/>
            <person name="Nusbaum C."/>
            <person name="Birren B."/>
        </authorList>
    </citation>
    <scope>NUCLEOTIDE SEQUENCE [LARGE SCALE GENOMIC DNA]</scope>
    <source>
        <strain evidence="2 3">JP610</strain>
    </source>
</reference>
<accession>A0A0L0F5K1</accession>
<protein>
    <recommendedName>
        <fullName evidence="1">WDHD1/CFT4 second beta-propeller domain-containing protein</fullName>
    </recommendedName>
</protein>
<evidence type="ECO:0000259" key="1">
    <source>
        <dbReference type="Pfam" id="PF12341"/>
    </source>
</evidence>
<gene>
    <name evidence="2" type="ORF">SARC_15564</name>
</gene>
<dbReference type="GeneID" id="25916068"/>
<dbReference type="InterPro" id="IPR022100">
    <property type="entry name" value="WDHD1/CFT4_beta-prop_2nd"/>
</dbReference>
<proteinExistence type="predicted"/>
<evidence type="ECO:0000313" key="2">
    <source>
        <dbReference type="EMBL" id="KNC71889.1"/>
    </source>
</evidence>
<dbReference type="GO" id="GO:0006281">
    <property type="term" value="P:DNA repair"/>
    <property type="evidence" value="ECO:0007669"/>
    <property type="project" value="TreeGrafter"/>
</dbReference>
<organism evidence="2 3">
    <name type="scientific">Sphaeroforma arctica JP610</name>
    <dbReference type="NCBI Taxonomy" id="667725"/>
    <lineage>
        <taxon>Eukaryota</taxon>
        <taxon>Ichthyosporea</taxon>
        <taxon>Ichthyophonida</taxon>
        <taxon>Sphaeroforma</taxon>
    </lineage>
</organism>
<feature type="domain" description="WDHD1/CFT4 second beta-propeller" evidence="1">
    <location>
        <begin position="1"/>
        <end position="71"/>
    </location>
</feature>
<name>A0A0L0F5K1_9EUKA</name>
<dbReference type="GO" id="GO:0043596">
    <property type="term" value="C:nuclear replication fork"/>
    <property type="evidence" value="ECO:0007669"/>
    <property type="project" value="TreeGrafter"/>
</dbReference>
<dbReference type="GO" id="GO:0000278">
    <property type="term" value="P:mitotic cell cycle"/>
    <property type="evidence" value="ECO:0007669"/>
    <property type="project" value="TreeGrafter"/>
</dbReference>
<keyword evidence="3" id="KW-1185">Reference proteome</keyword>